<proteinExistence type="predicted"/>
<keyword evidence="1" id="KW-1133">Transmembrane helix</keyword>
<feature type="transmembrane region" description="Helical" evidence="1">
    <location>
        <begin position="29"/>
        <end position="50"/>
    </location>
</feature>
<dbReference type="AlphaFoldDB" id="V7C2S0"/>
<evidence type="ECO:0000313" key="2">
    <source>
        <dbReference type="EMBL" id="ESW23600.1"/>
    </source>
</evidence>
<keyword evidence="1" id="KW-0812">Transmembrane</keyword>
<reference evidence="3" key="1">
    <citation type="journal article" date="2014" name="Nat. Genet.">
        <title>A reference genome for common bean and genome-wide analysis of dual domestications.</title>
        <authorList>
            <person name="Schmutz J."/>
            <person name="McClean P.E."/>
            <person name="Mamidi S."/>
            <person name="Wu G.A."/>
            <person name="Cannon S.B."/>
            <person name="Grimwood J."/>
            <person name="Jenkins J."/>
            <person name="Shu S."/>
            <person name="Song Q."/>
            <person name="Chavarro C."/>
            <person name="Torres-Torres M."/>
            <person name="Geffroy V."/>
            <person name="Moghaddam S.M."/>
            <person name="Gao D."/>
            <person name="Abernathy B."/>
            <person name="Barry K."/>
            <person name="Blair M."/>
            <person name="Brick M.A."/>
            <person name="Chovatia M."/>
            <person name="Gepts P."/>
            <person name="Goodstein D.M."/>
            <person name="Gonzales M."/>
            <person name="Hellsten U."/>
            <person name="Hyten D.L."/>
            <person name="Jia G."/>
            <person name="Kelly J.D."/>
            <person name="Kudrna D."/>
            <person name="Lee R."/>
            <person name="Richard M.M."/>
            <person name="Miklas P.N."/>
            <person name="Osorno J.M."/>
            <person name="Rodrigues J."/>
            <person name="Thareau V."/>
            <person name="Urrea C.A."/>
            <person name="Wang M."/>
            <person name="Yu Y."/>
            <person name="Zhang M."/>
            <person name="Wing R.A."/>
            <person name="Cregan P.B."/>
            <person name="Rokhsar D.S."/>
            <person name="Jackson S.A."/>
        </authorList>
    </citation>
    <scope>NUCLEOTIDE SEQUENCE [LARGE SCALE GENOMIC DNA]</scope>
    <source>
        <strain evidence="3">cv. G19833</strain>
    </source>
</reference>
<gene>
    <name evidence="2" type="ORF">PHAVU_004G061200g</name>
</gene>
<dbReference type="Gramene" id="ESW23600">
    <property type="protein sequence ID" value="ESW23600"/>
    <property type="gene ID" value="PHAVU_004G061200g"/>
</dbReference>
<evidence type="ECO:0000313" key="3">
    <source>
        <dbReference type="Proteomes" id="UP000000226"/>
    </source>
</evidence>
<protein>
    <submittedName>
        <fullName evidence="2">Uncharacterized protein</fullName>
    </submittedName>
</protein>
<accession>V7C2S0</accession>
<keyword evidence="3" id="KW-1185">Reference proteome</keyword>
<evidence type="ECO:0000256" key="1">
    <source>
        <dbReference type="SAM" id="Phobius"/>
    </source>
</evidence>
<dbReference type="EMBL" id="CM002291">
    <property type="protein sequence ID" value="ESW23600.1"/>
    <property type="molecule type" value="Genomic_DNA"/>
</dbReference>
<name>V7C2S0_PHAVU</name>
<dbReference type="Proteomes" id="UP000000226">
    <property type="component" value="Chromosome 4"/>
</dbReference>
<sequence length="66" mass="7769">MKLKMKMKHNNPVNHLVLIKVKEMQIRKVFFAFLVLSFWFVVKELGGLILEPVAEKFLSYFKNSGN</sequence>
<organism evidence="2 3">
    <name type="scientific">Phaseolus vulgaris</name>
    <name type="common">Kidney bean</name>
    <name type="synonym">French bean</name>
    <dbReference type="NCBI Taxonomy" id="3885"/>
    <lineage>
        <taxon>Eukaryota</taxon>
        <taxon>Viridiplantae</taxon>
        <taxon>Streptophyta</taxon>
        <taxon>Embryophyta</taxon>
        <taxon>Tracheophyta</taxon>
        <taxon>Spermatophyta</taxon>
        <taxon>Magnoliopsida</taxon>
        <taxon>eudicotyledons</taxon>
        <taxon>Gunneridae</taxon>
        <taxon>Pentapetalae</taxon>
        <taxon>rosids</taxon>
        <taxon>fabids</taxon>
        <taxon>Fabales</taxon>
        <taxon>Fabaceae</taxon>
        <taxon>Papilionoideae</taxon>
        <taxon>50 kb inversion clade</taxon>
        <taxon>NPAAA clade</taxon>
        <taxon>indigoferoid/millettioid clade</taxon>
        <taxon>Phaseoleae</taxon>
        <taxon>Phaseolus</taxon>
    </lineage>
</organism>
<keyword evidence="1" id="KW-0472">Membrane</keyword>